<gene>
    <name evidence="1" type="ORF">EKO27_g11817</name>
</gene>
<sequence length="294" mass="33198">MQALEEDCDIGCDIKGVRLHHPRVVYSTDPMACPTFLHMHNNKGGCMPETISTSSLVIKHRAPTTNEWEYFYLTSDLKPPQGHGTDDAQEHRPMRLGRCVPVGMKVNYPDNFNLGKFQEIIELVHIHKFKNESQEAFNARVSLASFQQRPPISLRDLSSQITSIEEIQTGYKKWCASGREGREPSIAIERYQQTLYTPTSYTSNGKDECYHLKIPIDDVGPGVIKLSGSDNGSLVREWGRDVGVTGKPGGKILGIVESLSTWSTVDHAVVQPMLFVVEELRDRLYALFHPNEWR</sequence>
<comment type="caution">
    <text evidence="1">The sequence shown here is derived from an EMBL/GenBank/DDBJ whole genome shotgun (WGS) entry which is preliminary data.</text>
</comment>
<dbReference type="EMBL" id="RYZI01000856">
    <property type="protein sequence ID" value="RWA03288.1"/>
    <property type="molecule type" value="Genomic_DNA"/>
</dbReference>
<evidence type="ECO:0000313" key="1">
    <source>
        <dbReference type="EMBL" id="RWA03288.1"/>
    </source>
</evidence>
<organism evidence="1 2">
    <name type="scientific">Xylaria grammica</name>
    <dbReference type="NCBI Taxonomy" id="363999"/>
    <lineage>
        <taxon>Eukaryota</taxon>
        <taxon>Fungi</taxon>
        <taxon>Dikarya</taxon>
        <taxon>Ascomycota</taxon>
        <taxon>Pezizomycotina</taxon>
        <taxon>Sordariomycetes</taxon>
        <taxon>Xylariomycetidae</taxon>
        <taxon>Xylariales</taxon>
        <taxon>Xylariaceae</taxon>
        <taxon>Xylaria</taxon>
    </lineage>
</organism>
<evidence type="ECO:0000313" key="2">
    <source>
        <dbReference type="Proteomes" id="UP000286045"/>
    </source>
</evidence>
<proteinExistence type="predicted"/>
<protein>
    <submittedName>
        <fullName evidence="1">Uncharacterized protein</fullName>
    </submittedName>
</protein>
<reference evidence="1 2" key="1">
    <citation type="submission" date="2018-12" db="EMBL/GenBank/DDBJ databases">
        <title>Draft genome sequence of Xylaria grammica IHI A82.</title>
        <authorList>
            <person name="Buettner E."/>
            <person name="Kellner H."/>
        </authorList>
    </citation>
    <scope>NUCLEOTIDE SEQUENCE [LARGE SCALE GENOMIC DNA]</scope>
    <source>
        <strain evidence="1 2">IHI A82</strain>
    </source>
</reference>
<accession>A0A439CM94</accession>
<dbReference type="AlphaFoldDB" id="A0A439CM94"/>
<keyword evidence="2" id="KW-1185">Reference proteome</keyword>
<dbReference type="Proteomes" id="UP000286045">
    <property type="component" value="Unassembled WGS sequence"/>
</dbReference>
<name>A0A439CM94_9PEZI</name>